<gene>
    <name evidence="1" type="ORF">Axy10_007</name>
</gene>
<reference evidence="1 2" key="1">
    <citation type="submission" date="2019-05" db="EMBL/GenBank/DDBJ databases">
        <title>Complete genome sequence of sixteen phages from Abidjan, cote d'Ivoire, isolated on a single strain of Achromobacter xylosoxidans.</title>
        <authorList>
            <person name="Essoh C."/>
            <person name="Vernadet J.-P."/>
            <person name="Vergnaud G."/>
            <person name="Pourcel C."/>
        </authorList>
    </citation>
    <scope>NUCLEOTIDE SEQUENCE [LARGE SCALE GENOMIC DNA]</scope>
</reference>
<protein>
    <submittedName>
        <fullName evidence="1">Uncharacterized protein</fullName>
    </submittedName>
</protein>
<name>A0A514CU37_9CAUD</name>
<evidence type="ECO:0000313" key="1">
    <source>
        <dbReference type="EMBL" id="QDH83995.1"/>
    </source>
</evidence>
<organism evidence="1 2">
    <name type="scientific">Achromobacter phage vB_AxyP_19-32_Axy10</name>
    <dbReference type="NCBI Taxonomy" id="2591041"/>
    <lineage>
        <taxon>Viruses</taxon>
        <taxon>Duplodnaviria</taxon>
        <taxon>Heunggongvirae</taxon>
        <taxon>Uroviricota</taxon>
        <taxon>Caudoviricetes</taxon>
        <taxon>Schitoviridae</taxon>
        <taxon>Rothmandenesvirinae</taxon>
        <taxon>Pourcelvirus</taxon>
        <taxon>Pourcelvirus Axy10</taxon>
    </lineage>
</organism>
<keyword evidence="2" id="KW-1185">Reference proteome</keyword>
<dbReference type="Proteomes" id="UP000320802">
    <property type="component" value="Segment"/>
</dbReference>
<evidence type="ECO:0000313" key="2">
    <source>
        <dbReference type="Proteomes" id="UP000320802"/>
    </source>
</evidence>
<accession>A0A514CU37</accession>
<proteinExistence type="predicted"/>
<dbReference type="EMBL" id="MK962629">
    <property type="protein sequence ID" value="QDH83995.1"/>
    <property type="molecule type" value="Genomic_DNA"/>
</dbReference>
<sequence length="40" mass="4862">MYSWLDKIIEEQAAYYGMTPEKWEQLKEAAIQYEEENPHV</sequence>